<evidence type="ECO:0000256" key="1">
    <source>
        <dbReference type="ARBA" id="ARBA00008954"/>
    </source>
</evidence>
<dbReference type="InterPro" id="IPR015421">
    <property type="entry name" value="PyrdxlP-dep_Trfase_major"/>
</dbReference>
<dbReference type="InterPro" id="IPR005814">
    <property type="entry name" value="Aminotrans_3"/>
</dbReference>
<accession>A0ABY4FY51</accession>
<dbReference type="Proteomes" id="UP000831775">
    <property type="component" value="Chromosome"/>
</dbReference>
<reference evidence="4 5" key="1">
    <citation type="submission" date="2022-04" db="EMBL/GenBank/DDBJ databases">
        <title>Leucobacter sp. isolated from rhizosphere of onion.</title>
        <authorList>
            <person name="Won M."/>
            <person name="Lee C.-M."/>
            <person name="Woen H.-Y."/>
            <person name="Kwon S.-W."/>
        </authorList>
    </citation>
    <scope>NUCLEOTIDE SEQUENCE [LARGE SCALE GENOMIC DNA]</scope>
    <source>
        <strain evidence="4 5">H25R-14</strain>
    </source>
</reference>
<dbReference type="Gene3D" id="3.90.1150.10">
    <property type="entry name" value="Aspartate Aminotransferase, domain 1"/>
    <property type="match status" value="1"/>
</dbReference>
<dbReference type="PROSITE" id="PS00600">
    <property type="entry name" value="AA_TRANSFER_CLASS_3"/>
    <property type="match status" value="1"/>
</dbReference>
<dbReference type="Gene3D" id="3.40.640.10">
    <property type="entry name" value="Type I PLP-dependent aspartate aminotransferase-like (Major domain)"/>
    <property type="match status" value="1"/>
</dbReference>
<dbReference type="InterPro" id="IPR015424">
    <property type="entry name" value="PyrdxlP-dep_Trfase"/>
</dbReference>
<dbReference type="GO" id="GO:0008483">
    <property type="term" value="F:transaminase activity"/>
    <property type="evidence" value="ECO:0007669"/>
    <property type="project" value="UniProtKB-KW"/>
</dbReference>
<sequence>MPTNAELLARRNRTIGPYSPLFYTEPLQFVSAKGVWLTEASGEQYLDGYNNVPHVGHANDRVVRALSEQAATLNIHTRYLNERIYDYSEQLLATFDPVPGRPALDRVFYGNSGSEANELALRIARQHTGTTGLIVSDYSYHGTTITLAQMTTGLKTREPLGDHVRTLRIPDLDRDARPEEEVLAETLAELDAAIVSLQEAGYGVSACLFDPLFSTEGMPRVPSGLVSGIADRVRAAGGLVIADEVQSGFGRTGTHMWGHAYAGLTPDLVTMGKPMGNGHPMSAVVTSEAILDEFGSQNEFFNTFAGNPVSAAVGEAVLQEMAAEQLMARARILGAEARVALDEFVQEHHFVRSAKGAGMFLGLDFAVDGVAAPQIAKQVVEGMKARHVLISRIGPTESVLKVRPPLAFGERELPTLLSALQETLAEVVV</sequence>
<keyword evidence="2 3" id="KW-0663">Pyridoxal phosphate</keyword>
<dbReference type="PIRSF" id="PIRSF000521">
    <property type="entry name" value="Transaminase_4ab_Lys_Orn"/>
    <property type="match status" value="1"/>
</dbReference>
<dbReference type="CDD" id="cd00610">
    <property type="entry name" value="OAT_like"/>
    <property type="match status" value="1"/>
</dbReference>
<dbReference type="SUPFAM" id="SSF53383">
    <property type="entry name" value="PLP-dependent transferases"/>
    <property type="match status" value="1"/>
</dbReference>
<keyword evidence="4" id="KW-0032">Aminotransferase</keyword>
<name>A0ABY4FY51_9MICO</name>
<comment type="similarity">
    <text evidence="1 3">Belongs to the class-III pyridoxal-phosphate-dependent aminotransferase family.</text>
</comment>
<evidence type="ECO:0000313" key="4">
    <source>
        <dbReference type="EMBL" id="UOQ61233.1"/>
    </source>
</evidence>
<keyword evidence="4" id="KW-0808">Transferase</keyword>
<organism evidence="4 5">
    <name type="scientific">Leucobacter rhizosphaerae</name>
    <dbReference type="NCBI Taxonomy" id="2932245"/>
    <lineage>
        <taxon>Bacteria</taxon>
        <taxon>Bacillati</taxon>
        <taxon>Actinomycetota</taxon>
        <taxon>Actinomycetes</taxon>
        <taxon>Micrococcales</taxon>
        <taxon>Microbacteriaceae</taxon>
        <taxon>Leucobacter</taxon>
    </lineage>
</organism>
<dbReference type="InterPro" id="IPR015422">
    <property type="entry name" value="PyrdxlP-dep_Trfase_small"/>
</dbReference>
<dbReference type="RefSeq" id="WP_244687520.1">
    <property type="nucleotide sequence ID" value="NZ_CP095043.1"/>
</dbReference>
<dbReference type="PANTHER" id="PTHR45688">
    <property type="match status" value="1"/>
</dbReference>
<dbReference type="InterPro" id="IPR049704">
    <property type="entry name" value="Aminotrans_3_PPA_site"/>
</dbReference>
<protein>
    <submittedName>
        <fullName evidence="4">Aminotransferase class III-fold pyridoxal phosphate-dependent enzyme</fullName>
    </submittedName>
</protein>
<evidence type="ECO:0000256" key="2">
    <source>
        <dbReference type="ARBA" id="ARBA00022898"/>
    </source>
</evidence>
<evidence type="ECO:0000313" key="5">
    <source>
        <dbReference type="Proteomes" id="UP000831775"/>
    </source>
</evidence>
<dbReference type="EMBL" id="CP095043">
    <property type="protein sequence ID" value="UOQ61233.1"/>
    <property type="molecule type" value="Genomic_DNA"/>
</dbReference>
<gene>
    <name evidence="4" type="ORF">MUN76_04495</name>
</gene>
<dbReference type="PANTHER" id="PTHR45688:SF13">
    <property type="entry name" value="ALANINE--GLYOXYLATE AMINOTRANSFERASE 2-LIKE"/>
    <property type="match status" value="1"/>
</dbReference>
<dbReference type="Pfam" id="PF00202">
    <property type="entry name" value="Aminotran_3"/>
    <property type="match status" value="1"/>
</dbReference>
<proteinExistence type="inferred from homology"/>
<keyword evidence="5" id="KW-1185">Reference proteome</keyword>
<evidence type="ECO:0000256" key="3">
    <source>
        <dbReference type="RuleBase" id="RU003560"/>
    </source>
</evidence>